<feature type="domain" description="Ubiquitin-like" evidence="3">
    <location>
        <begin position="5"/>
        <end position="78"/>
    </location>
</feature>
<dbReference type="Gene3D" id="3.10.20.90">
    <property type="entry name" value="Phosphatidylinositol 3-kinase Catalytic Subunit, Chain A, domain 1"/>
    <property type="match status" value="1"/>
</dbReference>
<proteinExistence type="predicted"/>
<protein>
    <submittedName>
        <fullName evidence="4">G10497 protein</fullName>
    </submittedName>
</protein>
<dbReference type="Pfam" id="PF00240">
    <property type="entry name" value="ubiquitin"/>
    <property type="match status" value="1"/>
</dbReference>
<dbReference type="EMBL" id="CAXHTA020000017">
    <property type="protein sequence ID" value="CAL5227512.1"/>
    <property type="molecule type" value="Genomic_DNA"/>
</dbReference>
<dbReference type="Proteomes" id="UP001497392">
    <property type="component" value="Unassembled WGS sequence"/>
</dbReference>
<dbReference type="InterPro" id="IPR000626">
    <property type="entry name" value="Ubiquitin-like_dom"/>
</dbReference>
<dbReference type="PANTHER" id="PTHR13527">
    <property type="entry name" value="SAYSVFN DOMAIN-CONTAINING PROTEIN 1"/>
    <property type="match status" value="1"/>
</dbReference>
<keyword evidence="2" id="KW-1133">Transmembrane helix</keyword>
<dbReference type="CDD" id="cd17039">
    <property type="entry name" value="Ubl_ubiquitin_like"/>
    <property type="match status" value="1"/>
</dbReference>
<dbReference type="InterPro" id="IPR039159">
    <property type="entry name" value="SAYSD1"/>
</dbReference>
<sequence>MSTSVTIKVQAIGGRPSALTVPVDIKVEQLKQIISSELRFPLDRLKLVKGGKPLDDDLRAAGLSDGDTLLAVIPPRPPPKHLHSACDSSAGEPGSWDDPARFRLPTNASATKKRLAAFLKQRLRIPDVALIILFNVRPWAWAVLAAWLMGAPLASRLEVGPLYVLVSIVAVIYWNLGTRREGDASAYSIFNGFRELPGQLNAGALDEQIRRGQMG</sequence>
<feature type="transmembrane region" description="Helical" evidence="2">
    <location>
        <begin position="128"/>
        <end position="148"/>
    </location>
</feature>
<dbReference type="PANTHER" id="PTHR13527:SF0">
    <property type="entry name" value="SAYSVFN DOMAIN-CONTAINING PROTEIN 1"/>
    <property type="match status" value="1"/>
</dbReference>
<dbReference type="PROSITE" id="PS50053">
    <property type="entry name" value="UBIQUITIN_2"/>
    <property type="match status" value="1"/>
</dbReference>
<accession>A0ABP1G6U3</accession>
<evidence type="ECO:0000259" key="3">
    <source>
        <dbReference type="PROSITE" id="PS50053"/>
    </source>
</evidence>
<feature type="transmembrane region" description="Helical" evidence="2">
    <location>
        <begin position="160"/>
        <end position="176"/>
    </location>
</feature>
<evidence type="ECO:0000256" key="2">
    <source>
        <dbReference type="SAM" id="Phobius"/>
    </source>
</evidence>
<keyword evidence="2" id="KW-0812">Transmembrane</keyword>
<dbReference type="InterPro" id="IPR019387">
    <property type="entry name" value="SAYSvFN_dom"/>
</dbReference>
<keyword evidence="2" id="KW-0472">Membrane</keyword>
<reference evidence="4 5" key="1">
    <citation type="submission" date="2024-06" db="EMBL/GenBank/DDBJ databases">
        <authorList>
            <person name="Kraege A."/>
            <person name="Thomma B."/>
        </authorList>
    </citation>
    <scope>NUCLEOTIDE SEQUENCE [LARGE SCALE GENOMIC DNA]</scope>
</reference>
<name>A0ABP1G6U3_9CHLO</name>
<feature type="region of interest" description="Disordered" evidence="1">
    <location>
        <begin position="79"/>
        <end position="98"/>
    </location>
</feature>
<dbReference type="InterPro" id="IPR029071">
    <property type="entry name" value="Ubiquitin-like_domsf"/>
</dbReference>
<evidence type="ECO:0000313" key="4">
    <source>
        <dbReference type="EMBL" id="CAL5227512.1"/>
    </source>
</evidence>
<evidence type="ECO:0000313" key="5">
    <source>
        <dbReference type="Proteomes" id="UP001497392"/>
    </source>
</evidence>
<dbReference type="Pfam" id="PF10260">
    <property type="entry name" value="SAYSvFN"/>
    <property type="match status" value="1"/>
</dbReference>
<gene>
    <name evidence="4" type="primary">g10497</name>
    <name evidence="4" type="ORF">VP750_LOCUS9418</name>
</gene>
<organism evidence="4 5">
    <name type="scientific">Coccomyxa viridis</name>
    <dbReference type="NCBI Taxonomy" id="1274662"/>
    <lineage>
        <taxon>Eukaryota</taxon>
        <taxon>Viridiplantae</taxon>
        <taxon>Chlorophyta</taxon>
        <taxon>core chlorophytes</taxon>
        <taxon>Trebouxiophyceae</taxon>
        <taxon>Trebouxiophyceae incertae sedis</taxon>
        <taxon>Coccomyxaceae</taxon>
        <taxon>Coccomyxa</taxon>
    </lineage>
</organism>
<dbReference type="SUPFAM" id="SSF54236">
    <property type="entry name" value="Ubiquitin-like"/>
    <property type="match status" value="1"/>
</dbReference>
<evidence type="ECO:0000256" key="1">
    <source>
        <dbReference type="SAM" id="MobiDB-lite"/>
    </source>
</evidence>
<comment type="caution">
    <text evidence="4">The sequence shown here is derived from an EMBL/GenBank/DDBJ whole genome shotgun (WGS) entry which is preliminary data.</text>
</comment>
<keyword evidence="5" id="KW-1185">Reference proteome</keyword>
<dbReference type="SMART" id="SM00213">
    <property type="entry name" value="UBQ"/>
    <property type="match status" value="1"/>
</dbReference>